<protein>
    <submittedName>
        <fullName evidence="2">Putative secreted protein</fullName>
    </submittedName>
</protein>
<accession>A0A2M4D1H8</accession>
<feature type="signal peptide" evidence="1">
    <location>
        <begin position="1"/>
        <end position="27"/>
    </location>
</feature>
<dbReference type="EMBL" id="GGFL01007229">
    <property type="protein sequence ID" value="MBW71407.1"/>
    <property type="molecule type" value="Transcribed_RNA"/>
</dbReference>
<evidence type="ECO:0000313" key="2">
    <source>
        <dbReference type="EMBL" id="MBW71407.1"/>
    </source>
</evidence>
<name>A0A2M4D1H8_ANODA</name>
<evidence type="ECO:0000256" key="1">
    <source>
        <dbReference type="SAM" id="SignalP"/>
    </source>
</evidence>
<organism evidence="2">
    <name type="scientific">Anopheles darlingi</name>
    <name type="common">Mosquito</name>
    <dbReference type="NCBI Taxonomy" id="43151"/>
    <lineage>
        <taxon>Eukaryota</taxon>
        <taxon>Metazoa</taxon>
        <taxon>Ecdysozoa</taxon>
        <taxon>Arthropoda</taxon>
        <taxon>Hexapoda</taxon>
        <taxon>Insecta</taxon>
        <taxon>Pterygota</taxon>
        <taxon>Neoptera</taxon>
        <taxon>Endopterygota</taxon>
        <taxon>Diptera</taxon>
        <taxon>Nematocera</taxon>
        <taxon>Culicoidea</taxon>
        <taxon>Culicidae</taxon>
        <taxon>Anophelinae</taxon>
        <taxon>Anopheles</taxon>
    </lineage>
</organism>
<feature type="chain" id="PRO_5014759888" evidence="1">
    <location>
        <begin position="28"/>
        <end position="98"/>
    </location>
</feature>
<dbReference type="AlphaFoldDB" id="A0A2M4D1H8"/>
<reference evidence="2" key="1">
    <citation type="submission" date="2018-01" db="EMBL/GenBank/DDBJ databases">
        <title>An insight into the sialome of Amazonian anophelines.</title>
        <authorList>
            <person name="Ribeiro J.M."/>
            <person name="Scarpassa V."/>
            <person name="Calvo E."/>
        </authorList>
    </citation>
    <scope>NUCLEOTIDE SEQUENCE</scope>
</reference>
<proteinExistence type="predicted"/>
<keyword evidence="1" id="KW-0732">Signal</keyword>
<sequence>MANSRATSMPIANSKPMLLLLLPVCCCTKLPLSGQGFFFLLAGLDFYSDTFSTIRNALFAHYSCTLQHASSSSLHWLLPPTDGIAPETRAKRFPPRSR</sequence>